<dbReference type="Pfam" id="PF01416">
    <property type="entry name" value="PseudoU_synth_1"/>
    <property type="match status" value="2"/>
</dbReference>
<accession>A0A1B1YAL9</accession>
<dbReference type="InterPro" id="IPR020095">
    <property type="entry name" value="PsdUridine_synth_TruA_C"/>
</dbReference>
<dbReference type="NCBIfam" id="TIGR00071">
    <property type="entry name" value="hisT_truA"/>
    <property type="match status" value="1"/>
</dbReference>
<evidence type="ECO:0000313" key="9">
    <source>
        <dbReference type="EMBL" id="ANW97817.1"/>
    </source>
</evidence>
<dbReference type="InterPro" id="IPR020094">
    <property type="entry name" value="TruA/RsuA/RluB/E/F_N"/>
</dbReference>
<dbReference type="Gene3D" id="3.30.70.660">
    <property type="entry name" value="Pseudouridine synthase I, catalytic domain, C-terminal subdomain"/>
    <property type="match status" value="1"/>
</dbReference>
<dbReference type="EC" id="5.4.99.12" evidence="4"/>
<evidence type="ECO:0000256" key="3">
    <source>
        <dbReference type="ARBA" id="ARBA00023235"/>
    </source>
</evidence>
<comment type="similarity">
    <text evidence="1 4 7">Belongs to the tRNA pseudouridine synthase TruA family.</text>
</comment>
<proteinExistence type="inferred from homology"/>
<protein>
    <recommendedName>
        <fullName evidence="4">tRNA pseudouridine synthase A</fullName>
        <ecNumber evidence="4">5.4.99.12</ecNumber>
    </recommendedName>
    <alternativeName>
        <fullName evidence="4">tRNA pseudouridine(38-40) synthase</fullName>
    </alternativeName>
    <alternativeName>
        <fullName evidence="4">tRNA pseudouridylate synthase I</fullName>
    </alternativeName>
    <alternativeName>
        <fullName evidence="4">tRNA-uridine isomerase I</fullName>
    </alternativeName>
</protein>
<evidence type="ECO:0000259" key="8">
    <source>
        <dbReference type="Pfam" id="PF01416"/>
    </source>
</evidence>
<evidence type="ECO:0000256" key="4">
    <source>
        <dbReference type="HAMAP-Rule" id="MF_00171"/>
    </source>
</evidence>
<dbReference type="CDD" id="cd02570">
    <property type="entry name" value="PseudoU_synth_EcTruA"/>
    <property type="match status" value="1"/>
</dbReference>
<organism evidence="9 10">
    <name type="scientific">Thermoclostridium stercorarium subsp. thermolacticum DSM 2910</name>
    <dbReference type="NCBI Taxonomy" id="1121336"/>
    <lineage>
        <taxon>Bacteria</taxon>
        <taxon>Bacillati</taxon>
        <taxon>Bacillota</taxon>
        <taxon>Clostridia</taxon>
        <taxon>Eubacteriales</taxon>
        <taxon>Oscillospiraceae</taxon>
        <taxon>Thermoclostridium</taxon>
    </lineage>
</organism>
<name>A0A1B1YAL9_THEST</name>
<dbReference type="FunFam" id="3.30.70.580:FF:000001">
    <property type="entry name" value="tRNA pseudouridine synthase A"/>
    <property type="match status" value="1"/>
</dbReference>
<dbReference type="InterPro" id="IPR020103">
    <property type="entry name" value="PsdUridine_synth_cat_dom_sf"/>
</dbReference>
<dbReference type="GO" id="GO:0160147">
    <property type="term" value="F:tRNA pseudouridine(38-40) synthase activity"/>
    <property type="evidence" value="ECO:0007669"/>
    <property type="project" value="UniProtKB-EC"/>
</dbReference>
<dbReference type="HAMAP" id="MF_00171">
    <property type="entry name" value="TruA"/>
    <property type="match status" value="1"/>
</dbReference>
<dbReference type="InterPro" id="IPR001406">
    <property type="entry name" value="PsdUridine_synth_TruA"/>
</dbReference>
<feature type="active site" description="Nucleophile" evidence="4 5">
    <location>
        <position position="54"/>
    </location>
</feature>
<dbReference type="EMBL" id="CP014672">
    <property type="protein sequence ID" value="ANW97817.1"/>
    <property type="molecule type" value="Genomic_DNA"/>
</dbReference>
<dbReference type="PIRSF" id="PIRSF001430">
    <property type="entry name" value="tRNA_psdUrid_synth"/>
    <property type="match status" value="1"/>
</dbReference>
<feature type="domain" description="Pseudouridine synthase I TruA alpha/beta" evidence="8">
    <location>
        <begin position="145"/>
        <end position="247"/>
    </location>
</feature>
<evidence type="ECO:0000256" key="2">
    <source>
        <dbReference type="ARBA" id="ARBA00022694"/>
    </source>
</evidence>
<comment type="subunit">
    <text evidence="4">Homodimer.</text>
</comment>
<keyword evidence="3 4" id="KW-0413">Isomerase</keyword>
<dbReference type="PANTHER" id="PTHR11142">
    <property type="entry name" value="PSEUDOURIDYLATE SYNTHASE"/>
    <property type="match status" value="1"/>
</dbReference>
<feature type="binding site" evidence="4 6">
    <location>
        <position position="112"/>
    </location>
    <ligand>
        <name>substrate</name>
    </ligand>
</feature>
<sequence length="266" mass="30157">MGFKRIKLVIEYDGSFFHGWQVQNNQLSVQGEIEKAIFKITGEKVSVTGSGRTDAGVHAFGQVAHFDTQSRIPAEKFAVVLNTVLPPSIAVISSKEVSPDFHARFSAIKKTYKYKVLNRPMRSPIMDKRAWHVPWPLDIESMNRAAAYFIGRHDFTAFCASGHNVKNFVREIYVSEWTEEEGCFVYTVTGNGFLYNMVRIMTGTMVEVGLNKRSAENIPELLEKKNRRLAGITAPPYGLYLWEVFYDEENPNGRPGREECFGGDDE</sequence>
<comment type="catalytic activity">
    <reaction evidence="4 7">
        <text>uridine(38/39/40) in tRNA = pseudouridine(38/39/40) in tRNA</text>
        <dbReference type="Rhea" id="RHEA:22376"/>
        <dbReference type="Rhea" id="RHEA-COMP:10085"/>
        <dbReference type="Rhea" id="RHEA-COMP:10087"/>
        <dbReference type="ChEBI" id="CHEBI:65314"/>
        <dbReference type="ChEBI" id="CHEBI:65315"/>
        <dbReference type="EC" id="5.4.99.12"/>
    </reaction>
</comment>
<dbReference type="OrthoDB" id="9811823at2"/>
<dbReference type="RefSeq" id="WP_015358016.1">
    <property type="nucleotide sequence ID" value="NZ_CP014672.1"/>
</dbReference>
<evidence type="ECO:0000256" key="5">
    <source>
        <dbReference type="PIRSR" id="PIRSR001430-1"/>
    </source>
</evidence>
<keyword evidence="2 4" id="KW-0819">tRNA processing</keyword>
<dbReference type="InterPro" id="IPR020097">
    <property type="entry name" value="PsdUridine_synth_TruA_a/b_dom"/>
</dbReference>
<dbReference type="Gene3D" id="3.30.70.580">
    <property type="entry name" value="Pseudouridine synthase I, catalytic domain, N-terminal subdomain"/>
    <property type="match status" value="1"/>
</dbReference>
<dbReference type="GO" id="GO:0031119">
    <property type="term" value="P:tRNA pseudouridine synthesis"/>
    <property type="evidence" value="ECO:0007669"/>
    <property type="project" value="UniProtKB-UniRule"/>
</dbReference>
<evidence type="ECO:0000313" key="10">
    <source>
        <dbReference type="Proteomes" id="UP000092971"/>
    </source>
</evidence>
<comment type="caution">
    <text evidence="4">Lacks conserved residue(s) required for the propagation of feature annotation.</text>
</comment>
<gene>
    <name evidence="4" type="primary">truA</name>
    <name evidence="9" type="ORF">CSTERTH_01585</name>
</gene>
<dbReference type="AlphaFoldDB" id="A0A1B1YAL9"/>
<feature type="domain" description="Pseudouridine synthase I TruA alpha/beta" evidence="8">
    <location>
        <begin position="10"/>
        <end position="105"/>
    </location>
</feature>
<evidence type="ECO:0000256" key="7">
    <source>
        <dbReference type="RuleBase" id="RU003792"/>
    </source>
</evidence>
<reference evidence="9 10" key="1">
    <citation type="submission" date="2016-02" db="EMBL/GenBank/DDBJ databases">
        <title>Comparison of Clostridium stercorarium subspecies using comparative genomics and transcriptomics.</title>
        <authorList>
            <person name="Schellenberg J."/>
            <person name="Thallinger G."/>
            <person name="Levin D.B."/>
            <person name="Zhang X."/>
            <person name="Alvare G."/>
            <person name="Fristensky B."/>
            <person name="Sparling R."/>
        </authorList>
    </citation>
    <scope>NUCLEOTIDE SEQUENCE [LARGE SCALE GENOMIC DNA]</scope>
    <source>
        <strain evidence="9 10">DSM 2910</strain>
    </source>
</reference>
<dbReference type="Proteomes" id="UP000092971">
    <property type="component" value="Chromosome"/>
</dbReference>
<dbReference type="SUPFAM" id="SSF55120">
    <property type="entry name" value="Pseudouridine synthase"/>
    <property type="match status" value="1"/>
</dbReference>
<dbReference type="PANTHER" id="PTHR11142:SF0">
    <property type="entry name" value="TRNA PSEUDOURIDINE SYNTHASE-LIKE 1"/>
    <property type="match status" value="1"/>
</dbReference>
<dbReference type="GO" id="GO:0003723">
    <property type="term" value="F:RNA binding"/>
    <property type="evidence" value="ECO:0007669"/>
    <property type="project" value="InterPro"/>
</dbReference>
<evidence type="ECO:0000256" key="6">
    <source>
        <dbReference type="PIRSR" id="PIRSR001430-2"/>
    </source>
</evidence>
<evidence type="ECO:0000256" key="1">
    <source>
        <dbReference type="ARBA" id="ARBA00009375"/>
    </source>
</evidence>
<comment type="function">
    <text evidence="4">Formation of pseudouridine at positions 38, 39 and 40 in the anticodon stem and loop of transfer RNAs.</text>
</comment>